<proteinExistence type="predicted"/>
<protein>
    <submittedName>
        <fullName evidence="2">Uncharacterized protein</fullName>
    </submittedName>
</protein>
<feature type="compositionally biased region" description="Basic and acidic residues" evidence="1">
    <location>
        <begin position="364"/>
        <end position="377"/>
    </location>
</feature>
<evidence type="ECO:0000256" key="1">
    <source>
        <dbReference type="SAM" id="MobiDB-lite"/>
    </source>
</evidence>
<feature type="compositionally biased region" description="Basic and acidic residues" evidence="1">
    <location>
        <begin position="264"/>
        <end position="286"/>
    </location>
</feature>
<feature type="compositionally biased region" description="Polar residues" evidence="1">
    <location>
        <begin position="426"/>
        <end position="445"/>
    </location>
</feature>
<feature type="compositionally biased region" description="Basic and acidic residues" evidence="1">
    <location>
        <begin position="473"/>
        <end position="487"/>
    </location>
</feature>
<gene>
    <name evidence="2" type="ORF">ECRASSUSDP1_LOCUS3495</name>
</gene>
<organism evidence="2 3">
    <name type="scientific">Euplotes crassus</name>
    <dbReference type="NCBI Taxonomy" id="5936"/>
    <lineage>
        <taxon>Eukaryota</taxon>
        <taxon>Sar</taxon>
        <taxon>Alveolata</taxon>
        <taxon>Ciliophora</taxon>
        <taxon>Intramacronucleata</taxon>
        <taxon>Spirotrichea</taxon>
        <taxon>Hypotrichia</taxon>
        <taxon>Euplotida</taxon>
        <taxon>Euplotidae</taxon>
        <taxon>Moneuplotes</taxon>
    </lineage>
</organism>
<dbReference type="EMBL" id="CAMPGE010003340">
    <property type="protein sequence ID" value="CAI2362173.1"/>
    <property type="molecule type" value="Genomic_DNA"/>
</dbReference>
<feature type="region of interest" description="Disordered" evidence="1">
    <location>
        <begin position="463"/>
        <end position="505"/>
    </location>
</feature>
<evidence type="ECO:0000313" key="2">
    <source>
        <dbReference type="EMBL" id="CAI2362173.1"/>
    </source>
</evidence>
<dbReference type="AlphaFoldDB" id="A0AAD1X3Y0"/>
<feature type="compositionally biased region" description="Low complexity" evidence="1">
    <location>
        <begin position="336"/>
        <end position="353"/>
    </location>
</feature>
<accession>A0AAD1X3Y0</accession>
<feature type="region of interest" description="Disordered" evidence="1">
    <location>
        <begin position="1"/>
        <end position="445"/>
    </location>
</feature>
<feature type="compositionally biased region" description="Polar residues" evidence="1">
    <location>
        <begin position="463"/>
        <end position="472"/>
    </location>
</feature>
<dbReference type="Proteomes" id="UP001295684">
    <property type="component" value="Unassembled WGS sequence"/>
</dbReference>
<evidence type="ECO:0000313" key="3">
    <source>
        <dbReference type="Proteomes" id="UP001295684"/>
    </source>
</evidence>
<keyword evidence="3" id="KW-1185">Reference proteome</keyword>
<sequence>MAKGEVIIGDSSSDEEETKQNVAKPPPTKKPVKKNPPKQKERCIGDISSEDEAPSKKAAPKQARSSKPAPKKEVLKEKTKPKRAHKPEPEKKVEAVKKNIVKAVMKSGCIGDSSSDEDSHHKVMTKPAISKNKERIIGESSDEEEAKKPVIKKKSTPPPKTVPRKEKPVEKKPQAKSKVDSQKPSKGKAKILGDSSSEEEPAKKQKVDPKEKPVKPKSIAEKKPKPTVEKAPAPKKPPHISSGVIGDSSSDEEQIQKKPSPPPKKTEFIGDVSPKKESKPAKKASEVNKGSRGNTKVLGDSSSDEESKKPLKKNPPPVKKNAPLPKKKFKEDSKPAQKTAPKAPVAKKNPPTKSGCIGDSSSDEDVKPAKKVTEKIKAKVAVLGDSSSDEEPSPIITTTPAEGQPQKEEIITGDAVNKNKVAGDNLSANLQNKESNPQPRKTVSTGVEATKMMFEKQLALMMKQQSHLQNKNISKDDEAKDGKDDRTQKKHHLKIMEDSSGDEDDFETLNTLAKAKSKDSKLLSLDFDHLEIDKPVMARRYTKRKNLEEF</sequence>
<comment type="caution">
    <text evidence="2">The sequence shown here is derived from an EMBL/GenBank/DDBJ whole genome shotgun (WGS) entry which is preliminary data.</text>
</comment>
<feature type="compositionally biased region" description="Basic and acidic residues" evidence="1">
    <location>
        <begin position="86"/>
        <end position="97"/>
    </location>
</feature>
<feature type="compositionally biased region" description="Basic and acidic residues" evidence="1">
    <location>
        <begin position="163"/>
        <end position="183"/>
    </location>
</feature>
<feature type="compositionally biased region" description="Basic and acidic residues" evidence="1">
    <location>
        <begin position="200"/>
        <end position="228"/>
    </location>
</feature>
<name>A0AAD1X3Y0_EUPCR</name>
<reference evidence="2" key="1">
    <citation type="submission" date="2023-07" db="EMBL/GenBank/DDBJ databases">
        <authorList>
            <consortium name="AG Swart"/>
            <person name="Singh M."/>
            <person name="Singh A."/>
            <person name="Seah K."/>
            <person name="Emmerich C."/>
        </authorList>
    </citation>
    <scope>NUCLEOTIDE SEQUENCE</scope>
    <source>
        <strain evidence="2">DP1</strain>
    </source>
</reference>